<evidence type="ECO:0000256" key="1">
    <source>
        <dbReference type="SAM" id="MobiDB-lite"/>
    </source>
</evidence>
<evidence type="ECO:0000313" key="2">
    <source>
        <dbReference type="EMBL" id="CAJ1397642.1"/>
    </source>
</evidence>
<dbReference type="Proteomes" id="UP001178507">
    <property type="component" value="Unassembled WGS sequence"/>
</dbReference>
<dbReference type="EMBL" id="CAUJNA010003273">
    <property type="protein sequence ID" value="CAJ1397642.1"/>
    <property type="molecule type" value="Genomic_DNA"/>
</dbReference>
<keyword evidence="3" id="KW-1185">Reference proteome</keyword>
<gene>
    <name evidence="2" type="ORF">EVOR1521_LOCUS21614</name>
</gene>
<dbReference type="AlphaFoldDB" id="A0AA36N823"/>
<evidence type="ECO:0000313" key="3">
    <source>
        <dbReference type="Proteomes" id="UP001178507"/>
    </source>
</evidence>
<reference evidence="2" key="1">
    <citation type="submission" date="2023-08" db="EMBL/GenBank/DDBJ databases">
        <authorList>
            <person name="Chen Y."/>
            <person name="Shah S."/>
            <person name="Dougan E. K."/>
            <person name="Thang M."/>
            <person name="Chan C."/>
        </authorList>
    </citation>
    <scope>NUCLEOTIDE SEQUENCE</scope>
</reference>
<organism evidence="2 3">
    <name type="scientific">Effrenium voratum</name>
    <dbReference type="NCBI Taxonomy" id="2562239"/>
    <lineage>
        <taxon>Eukaryota</taxon>
        <taxon>Sar</taxon>
        <taxon>Alveolata</taxon>
        <taxon>Dinophyceae</taxon>
        <taxon>Suessiales</taxon>
        <taxon>Symbiodiniaceae</taxon>
        <taxon>Effrenium</taxon>
    </lineage>
</organism>
<sequence length="474" mass="54028">MRTILPTPRSPPVLGRLSKSEGEPFEDASIPQLRRRFGEVPGLPSAEVQPGSKALLSAGFARKVPIYAALRGQFAEINRENKRHITQSDFLAFVEARCPVPADSEPLLRETAKRCFHQAAVRREGLRAEDWLHYGLLFGEGGSQLHRRLRLELAGLARFFSPSSSQATRFNPLFQPHWAGKSDIRHLASRPMLQRNLNLCPLWNQQPACCTPSFEDEQRSVFELWKQHWKEKEQRLESFRKEMEDLRLTPTYQEASLFQRELFDTSLLRVKEVIDTYGWCFDTLLEYVAGMLCFPCQPHWHHQVVLAQTQVLRLRVDESSNDALWDSCRYLGAAGEELDHRLQDSMLAKQLTHAYVDFRMFYDRIRVSEYMEQIGRHIMRGPNELTIEERPQITPDTATSGSIAAPGERSLQAVNQNESAGNDSASVDLEIYGLLDPIKDGRRSGFVTRVFPRNVFGAGLRATTSLCLVFLSVA</sequence>
<protein>
    <submittedName>
        <fullName evidence="2">Uncharacterized protein</fullName>
    </submittedName>
</protein>
<proteinExistence type="predicted"/>
<feature type="region of interest" description="Disordered" evidence="1">
    <location>
        <begin position="1"/>
        <end position="25"/>
    </location>
</feature>
<comment type="caution">
    <text evidence="2">The sequence shown here is derived from an EMBL/GenBank/DDBJ whole genome shotgun (WGS) entry which is preliminary data.</text>
</comment>
<name>A0AA36N823_9DINO</name>
<accession>A0AA36N823</accession>